<keyword evidence="3" id="KW-0648">Protein biosynthesis</keyword>
<dbReference type="AlphaFoldDB" id="B8IBS6"/>
<organism evidence="3 4">
    <name type="scientific">Methylobacterium nodulans (strain LMG 21967 / CNCM I-2342 / ORS 2060)</name>
    <dbReference type="NCBI Taxonomy" id="460265"/>
    <lineage>
        <taxon>Bacteria</taxon>
        <taxon>Pseudomonadati</taxon>
        <taxon>Pseudomonadota</taxon>
        <taxon>Alphaproteobacteria</taxon>
        <taxon>Hyphomicrobiales</taxon>
        <taxon>Methylobacteriaceae</taxon>
        <taxon>Methylobacterium</taxon>
    </lineage>
</organism>
<feature type="compositionally biased region" description="Gly residues" evidence="1">
    <location>
        <begin position="168"/>
        <end position="221"/>
    </location>
</feature>
<dbReference type="RefSeq" id="WP_015930968.1">
    <property type="nucleotide sequence ID" value="NC_011894.1"/>
</dbReference>
<evidence type="ECO:0000256" key="2">
    <source>
        <dbReference type="SAM" id="SignalP"/>
    </source>
</evidence>
<protein>
    <submittedName>
        <fullName evidence="3">Putative translational initiation factor</fullName>
    </submittedName>
</protein>
<keyword evidence="2" id="KW-0732">Signal</keyword>
<feature type="signal peptide" evidence="2">
    <location>
        <begin position="1"/>
        <end position="22"/>
    </location>
</feature>
<feature type="region of interest" description="Disordered" evidence="1">
    <location>
        <begin position="161"/>
        <end position="221"/>
    </location>
</feature>
<accession>B8IBS6</accession>
<reference evidence="3 4" key="1">
    <citation type="submission" date="2009-01" db="EMBL/GenBank/DDBJ databases">
        <title>Complete sequence of chromosome of Methylobacterium nodulans ORS 2060.</title>
        <authorList>
            <consortium name="US DOE Joint Genome Institute"/>
            <person name="Lucas S."/>
            <person name="Copeland A."/>
            <person name="Lapidus A."/>
            <person name="Glavina del Rio T."/>
            <person name="Dalin E."/>
            <person name="Tice H."/>
            <person name="Bruce D."/>
            <person name="Goodwin L."/>
            <person name="Pitluck S."/>
            <person name="Sims D."/>
            <person name="Brettin T."/>
            <person name="Detter J.C."/>
            <person name="Han C."/>
            <person name="Larimer F."/>
            <person name="Land M."/>
            <person name="Hauser L."/>
            <person name="Kyrpides N."/>
            <person name="Ivanova N."/>
            <person name="Marx C.J."/>
            <person name="Richardson P."/>
        </authorList>
    </citation>
    <scope>NUCLEOTIDE SEQUENCE [LARGE SCALE GENOMIC DNA]</scope>
    <source>
        <strain evidence="4">LMG 21967 / CNCM I-2342 / ORS 2060</strain>
    </source>
</reference>
<evidence type="ECO:0000313" key="4">
    <source>
        <dbReference type="Proteomes" id="UP000008207"/>
    </source>
</evidence>
<sequence length="221" mass="20773">MKTLTLLAAAGSAALAGTFALAAPGPAMPEPTRDLVIRTGSGDGAGLPGAPGGRAGAPGRVGGTWSGPAAPASPEALRRYCVDLLDPADARSASSSTEFRPADCAGLFAGTETGPVGSGRSDRSLARSCADWLRHPGATMDTDGLEPEDCSALVTGLDSTAPRRDATGLGGRAADGPSIAGGIGGRGGRAGTGPGAGLGGAGGAGVGGGVGGAGGAGGSVR</sequence>
<keyword evidence="4" id="KW-1185">Reference proteome</keyword>
<dbReference type="HOGENOM" id="CLU_1132557_0_0_5"/>
<gene>
    <name evidence="3" type="ordered locus">Mnod_4462</name>
</gene>
<dbReference type="KEGG" id="mno:Mnod_4462"/>
<feature type="chain" id="PRO_5002871719" evidence="2">
    <location>
        <begin position="23"/>
        <end position="221"/>
    </location>
</feature>
<proteinExistence type="predicted"/>
<evidence type="ECO:0000256" key="1">
    <source>
        <dbReference type="SAM" id="MobiDB-lite"/>
    </source>
</evidence>
<keyword evidence="3" id="KW-0396">Initiation factor</keyword>
<evidence type="ECO:0000313" key="3">
    <source>
        <dbReference type="EMBL" id="ACL59330.1"/>
    </source>
</evidence>
<dbReference type="EMBL" id="CP001349">
    <property type="protein sequence ID" value="ACL59330.1"/>
    <property type="molecule type" value="Genomic_DNA"/>
</dbReference>
<dbReference type="GO" id="GO:0003743">
    <property type="term" value="F:translation initiation factor activity"/>
    <property type="evidence" value="ECO:0007669"/>
    <property type="project" value="UniProtKB-KW"/>
</dbReference>
<dbReference type="Proteomes" id="UP000008207">
    <property type="component" value="Chromosome"/>
</dbReference>
<name>B8IBS6_METNO</name>